<organism evidence="2 3">
    <name type="scientific">Dictyobacter kobayashii</name>
    <dbReference type="NCBI Taxonomy" id="2014872"/>
    <lineage>
        <taxon>Bacteria</taxon>
        <taxon>Bacillati</taxon>
        <taxon>Chloroflexota</taxon>
        <taxon>Ktedonobacteria</taxon>
        <taxon>Ktedonobacterales</taxon>
        <taxon>Dictyobacteraceae</taxon>
        <taxon>Dictyobacter</taxon>
    </lineage>
</organism>
<reference evidence="3" key="1">
    <citation type="submission" date="2018-12" db="EMBL/GenBank/DDBJ databases">
        <title>Tengunoibacter tsumagoiensis gen. nov., sp. nov., Dictyobacter kobayashii sp. nov., D. alpinus sp. nov., and D. joshuensis sp. nov. and description of Dictyobacteraceae fam. nov. within the order Ktedonobacterales isolated from Tengu-no-mugimeshi.</title>
        <authorList>
            <person name="Wang C.M."/>
            <person name="Zheng Y."/>
            <person name="Sakai Y."/>
            <person name="Toyoda A."/>
            <person name="Minakuchi Y."/>
            <person name="Abe K."/>
            <person name="Yokota A."/>
            <person name="Yabe S."/>
        </authorList>
    </citation>
    <scope>NUCLEOTIDE SEQUENCE [LARGE SCALE GENOMIC DNA]</scope>
    <source>
        <strain evidence="3">Uno11</strain>
    </source>
</reference>
<evidence type="ECO:0000313" key="2">
    <source>
        <dbReference type="EMBL" id="GCE20806.1"/>
    </source>
</evidence>
<keyword evidence="1" id="KW-1133">Transmembrane helix</keyword>
<dbReference type="AlphaFoldDB" id="A0A402ANW3"/>
<comment type="caution">
    <text evidence="2">The sequence shown here is derived from an EMBL/GenBank/DDBJ whole genome shotgun (WGS) entry which is preliminary data.</text>
</comment>
<name>A0A402ANW3_9CHLR</name>
<feature type="transmembrane region" description="Helical" evidence="1">
    <location>
        <begin position="113"/>
        <end position="136"/>
    </location>
</feature>
<keyword evidence="3" id="KW-1185">Reference proteome</keyword>
<keyword evidence="1" id="KW-0812">Transmembrane</keyword>
<evidence type="ECO:0000313" key="3">
    <source>
        <dbReference type="Proteomes" id="UP000287188"/>
    </source>
</evidence>
<sequence>MMRSLFLTSDGRIALLWRLFLAFIGTLLIYLLFDLAAGLFLYLGLHLNYSYLNNIYSLAYNMDLRVVGAYTLGYVLIAAGTVWFLHWFRRKIDRRSTAGLAWTGLSGHWRDMLLGALLGAGVPLLAVGIGNASGLFTRISPG</sequence>
<feature type="transmembrane region" description="Helical" evidence="1">
    <location>
        <begin position="64"/>
        <end position="85"/>
    </location>
</feature>
<dbReference type="Proteomes" id="UP000287188">
    <property type="component" value="Unassembled WGS sequence"/>
</dbReference>
<dbReference type="RefSeq" id="WP_161977572.1">
    <property type="nucleotide sequence ID" value="NZ_BIFS01000001.1"/>
</dbReference>
<proteinExistence type="predicted"/>
<keyword evidence="1" id="KW-0472">Membrane</keyword>
<protein>
    <submittedName>
        <fullName evidence="2">Uncharacterized protein</fullName>
    </submittedName>
</protein>
<gene>
    <name evidence="2" type="ORF">KDK_46060</name>
</gene>
<dbReference type="EMBL" id="BIFS01000001">
    <property type="protein sequence ID" value="GCE20806.1"/>
    <property type="molecule type" value="Genomic_DNA"/>
</dbReference>
<evidence type="ECO:0000256" key="1">
    <source>
        <dbReference type="SAM" id="Phobius"/>
    </source>
</evidence>
<feature type="transmembrane region" description="Helical" evidence="1">
    <location>
        <begin position="20"/>
        <end position="44"/>
    </location>
</feature>
<accession>A0A402ANW3</accession>